<dbReference type="AlphaFoldDB" id="A0AAQ3UM39"/>
<organism evidence="2 3">
    <name type="scientific">Paspalum notatum var. saurae</name>
    <dbReference type="NCBI Taxonomy" id="547442"/>
    <lineage>
        <taxon>Eukaryota</taxon>
        <taxon>Viridiplantae</taxon>
        <taxon>Streptophyta</taxon>
        <taxon>Embryophyta</taxon>
        <taxon>Tracheophyta</taxon>
        <taxon>Spermatophyta</taxon>
        <taxon>Magnoliopsida</taxon>
        <taxon>Liliopsida</taxon>
        <taxon>Poales</taxon>
        <taxon>Poaceae</taxon>
        <taxon>PACMAD clade</taxon>
        <taxon>Panicoideae</taxon>
        <taxon>Andropogonodae</taxon>
        <taxon>Paspaleae</taxon>
        <taxon>Paspalinae</taxon>
        <taxon>Paspalum</taxon>
    </lineage>
</organism>
<gene>
    <name evidence="2" type="ORF">U9M48_040125</name>
</gene>
<feature type="non-terminal residue" evidence="2">
    <location>
        <position position="143"/>
    </location>
</feature>
<protein>
    <submittedName>
        <fullName evidence="2">Uncharacterized protein</fullName>
    </submittedName>
</protein>
<proteinExistence type="predicted"/>
<reference evidence="2 3" key="1">
    <citation type="submission" date="2024-02" db="EMBL/GenBank/DDBJ databases">
        <title>High-quality chromosome-scale genome assembly of Pensacola bahiagrass (Paspalum notatum Flugge var. saurae).</title>
        <authorList>
            <person name="Vega J.M."/>
            <person name="Podio M."/>
            <person name="Orjuela J."/>
            <person name="Siena L.A."/>
            <person name="Pessino S.C."/>
            <person name="Combes M.C."/>
            <person name="Mariac C."/>
            <person name="Albertini E."/>
            <person name="Pupilli F."/>
            <person name="Ortiz J.P.A."/>
            <person name="Leblanc O."/>
        </authorList>
    </citation>
    <scope>NUCLEOTIDE SEQUENCE [LARGE SCALE GENOMIC DNA]</scope>
    <source>
        <strain evidence="2">R1</strain>
        <tissue evidence="2">Leaf</tissue>
    </source>
</reference>
<accession>A0AAQ3UM39</accession>
<name>A0AAQ3UM39_PASNO</name>
<evidence type="ECO:0000313" key="3">
    <source>
        <dbReference type="Proteomes" id="UP001341281"/>
    </source>
</evidence>
<keyword evidence="1" id="KW-1133">Transmembrane helix</keyword>
<dbReference type="Proteomes" id="UP001341281">
    <property type="component" value="Chromosome 09"/>
</dbReference>
<evidence type="ECO:0000313" key="2">
    <source>
        <dbReference type="EMBL" id="WVZ94204.1"/>
    </source>
</evidence>
<sequence>YFLPFHVHRFGALGYYINSSQVRPILVDCKRERVIELQVKTLESQNYGWVYIKFPWNIIGMLGRRPFYRWQKAYLAKLVDKQLIVIHPSIPEVEDDAPRNDEAATIVGRNILDEKFDKLIKIVQLLVVMIVAMFVVGVMYVFK</sequence>
<evidence type="ECO:0000256" key="1">
    <source>
        <dbReference type="SAM" id="Phobius"/>
    </source>
</evidence>
<dbReference type="EMBL" id="CP144753">
    <property type="protein sequence ID" value="WVZ94204.1"/>
    <property type="molecule type" value="Genomic_DNA"/>
</dbReference>
<feature type="transmembrane region" description="Helical" evidence="1">
    <location>
        <begin position="119"/>
        <end position="142"/>
    </location>
</feature>
<keyword evidence="3" id="KW-1185">Reference proteome</keyword>
<keyword evidence="1" id="KW-0812">Transmembrane</keyword>
<keyword evidence="1" id="KW-0472">Membrane</keyword>